<organism evidence="1 2">
    <name type="scientific">Pseudorhizobium endolithicum</name>
    <dbReference type="NCBI Taxonomy" id="1191678"/>
    <lineage>
        <taxon>Bacteria</taxon>
        <taxon>Pseudomonadati</taxon>
        <taxon>Pseudomonadota</taxon>
        <taxon>Alphaproteobacteria</taxon>
        <taxon>Hyphomicrobiales</taxon>
        <taxon>Rhizobiaceae</taxon>
        <taxon>Rhizobium/Agrobacterium group</taxon>
        <taxon>Pseudorhizobium</taxon>
    </lineage>
</organism>
<sequence length="98" mass="11298">MSMPERESAMRRLSNLFAIALLIPLAACQTMSPEERRAADERACAGYGFRPGTDAMAKCLLDLELDRRADMRSWRDRQASTMWGPMYVERRIIIRDDD</sequence>
<evidence type="ECO:0000313" key="1">
    <source>
        <dbReference type="EMBL" id="CAD7026466.1"/>
    </source>
</evidence>
<accession>A0ABN7JIB5</accession>
<reference evidence="1 2" key="1">
    <citation type="submission" date="2020-11" db="EMBL/GenBank/DDBJ databases">
        <authorList>
            <person name="Lassalle F."/>
        </authorList>
    </citation>
    <scope>NUCLEOTIDE SEQUENCE [LARGE SCALE GENOMIC DNA]</scope>
    <source>
        <strain evidence="1 2">JC140</strain>
    </source>
</reference>
<dbReference type="Proteomes" id="UP000606921">
    <property type="component" value="Unassembled WGS sequence"/>
</dbReference>
<evidence type="ECO:0008006" key="3">
    <source>
        <dbReference type="Google" id="ProtNLM"/>
    </source>
</evidence>
<keyword evidence="2" id="KW-1185">Reference proteome</keyword>
<name>A0ABN7JIB5_9HYPH</name>
<comment type="caution">
    <text evidence="1">The sequence shown here is derived from an EMBL/GenBank/DDBJ whole genome shotgun (WGS) entry which is preliminary data.</text>
</comment>
<evidence type="ECO:0000313" key="2">
    <source>
        <dbReference type="Proteomes" id="UP000606921"/>
    </source>
</evidence>
<dbReference type="EMBL" id="CABFWF030000002">
    <property type="protein sequence ID" value="CAD7026466.1"/>
    <property type="molecule type" value="Genomic_DNA"/>
</dbReference>
<gene>
    <name evidence="1" type="ORF">REJC140_02381</name>
</gene>
<proteinExistence type="predicted"/>
<protein>
    <recommendedName>
        <fullName evidence="3">Lipoprotein</fullName>
    </recommendedName>
</protein>